<sequence>MSLISNQHIFAANIYLKQPDPRIRYSFPLKNWRARVEFAREHLTWSTADWTKVVFSDESKFNHFGLDGKKYMHRRLGEEFMPKCTIPTIKNGGGSVMVWAGLQ</sequence>
<dbReference type="PANTHER" id="PTHR23022:SF134">
    <property type="entry name" value="TRANSPOSABLE ELEMENT TC1 TRANSPOSASE"/>
    <property type="match status" value="1"/>
</dbReference>
<evidence type="ECO:0000313" key="2">
    <source>
        <dbReference type="WBParaSite" id="Hba_09602"/>
    </source>
</evidence>
<dbReference type="AlphaFoldDB" id="A0A1I7WWK5"/>
<evidence type="ECO:0000313" key="1">
    <source>
        <dbReference type="Proteomes" id="UP000095283"/>
    </source>
</evidence>
<name>A0A1I7WWK5_HETBA</name>
<dbReference type="InterPro" id="IPR036397">
    <property type="entry name" value="RNaseH_sf"/>
</dbReference>
<protein>
    <submittedName>
        <fullName evidence="2">Transposable element Tc3 transposase</fullName>
    </submittedName>
</protein>
<dbReference type="InterPro" id="IPR052338">
    <property type="entry name" value="Transposase_5"/>
</dbReference>
<keyword evidence="1" id="KW-1185">Reference proteome</keyword>
<organism evidence="1 2">
    <name type="scientific">Heterorhabditis bacteriophora</name>
    <name type="common">Entomopathogenic nematode worm</name>
    <dbReference type="NCBI Taxonomy" id="37862"/>
    <lineage>
        <taxon>Eukaryota</taxon>
        <taxon>Metazoa</taxon>
        <taxon>Ecdysozoa</taxon>
        <taxon>Nematoda</taxon>
        <taxon>Chromadorea</taxon>
        <taxon>Rhabditida</taxon>
        <taxon>Rhabditina</taxon>
        <taxon>Rhabditomorpha</taxon>
        <taxon>Strongyloidea</taxon>
        <taxon>Heterorhabditidae</taxon>
        <taxon>Heterorhabditis</taxon>
    </lineage>
</organism>
<reference evidence="2" key="1">
    <citation type="submission" date="2016-11" db="UniProtKB">
        <authorList>
            <consortium name="WormBaseParasite"/>
        </authorList>
    </citation>
    <scope>IDENTIFICATION</scope>
</reference>
<dbReference type="Gene3D" id="3.30.420.10">
    <property type="entry name" value="Ribonuclease H-like superfamily/Ribonuclease H"/>
    <property type="match status" value="1"/>
</dbReference>
<dbReference type="WBParaSite" id="Hba_09602">
    <property type="protein sequence ID" value="Hba_09602"/>
    <property type="gene ID" value="Hba_09602"/>
</dbReference>
<dbReference type="PANTHER" id="PTHR23022">
    <property type="entry name" value="TRANSPOSABLE ELEMENT-RELATED"/>
    <property type="match status" value="1"/>
</dbReference>
<dbReference type="Proteomes" id="UP000095283">
    <property type="component" value="Unplaced"/>
</dbReference>
<accession>A0A1I7WWK5</accession>
<proteinExistence type="predicted"/>
<dbReference type="GO" id="GO:0003676">
    <property type="term" value="F:nucleic acid binding"/>
    <property type="evidence" value="ECO:0007669"/>
    <property type="project" value="InterPro"/>
</dbReference>